<evidence type="ECO:0000256" key="1">
    <source>
        <dbReference type="ARBA" id="ARBA00022448"/>
    </source>
</evidence>
<keyword evidence="2" id="KW-0677">Repeat</keyword>
<dbReference type="EMBL" id="HG739111">
    <property type="protein sequence ID" value="CDP07740.1"/>
    <property type="molecule type" value="Genomic_DNA"/>
</dbReference>
<dbReference type="PANTHER" id="PTHR12226:SF2">
    <property type="entry name" value="MANNOSE-P-DOLICHOL UTILIZATION DEFECT 1 PROTEIN"/>
    <property type="match status" value="1"/>
</dbReference>
<dbReference type="PANTHER" id="PTHR12226">
    <property type="entry name" value="MANNOSE-P-DOLICHOL UTILIZATION DEFECT 1 LEC35 -RELATED"/>
    <property type="match status" value="1"/>
</dbReference>
<dbReference type="Proteomes" id="UP000295252">
    <property type="component" value="Chromosome IV"/>
</dbReference>
<keyword evidence="4" id="KW-1185">Reference proteome</keyword>
<evidence type="ECO:0000313" key="3">
    <source>
        <dbReference type="EMBL" id="CDP07740.1"/>
    </source>
</evidence>
<dbReference type="InParanoid" id="A0A068UGS3"/>
<sequence length="142" mass="16326">MLLELNDEISGSNPFTFPVAIIYYFSQPLGMKTWIRALLYCAIAPTILAGRVDPILFEAINASEHAIFFFARAPQIVENFKVKTRVLLSLISPSCSGFCYRCGDKWYHPVSDAGYIRSHSRRKRRKRIRFFLALPDSKHHCL</sequence>
<dbReference type="PhylomeDB" id="A0A068UGS3"/>
<organism evidence="3 4">
    <name type="scientific">Coffea canephora</name>
    <name type="common">Robusta coffee</name>
    <dbReference type="NCBI Taxonomy" id="49390"/>
    <lineage>
        <taxon>Eukaryota</taxon>
        <taxon>Viridiplantae</taxon>
        <taxon>Streptophyta</taxon>
        <taxon>Embryophyta</taxon>
        <taxon>Tracheophyta</taxon>
        <taxon>Spermatophyta</taxon>
        <taxon>Magnoliopsida</taxon>
        <taxon>eudicotyledons</taxon>
        <taxon>Gunneridae</taxon>
        <taxon>Pentapetalae</taxon>
        <taxon>asterids</taxon>
        <taxon>lamiids</taxon>
        <taxon>Gentianales</taxon>
        <taxon>Rubiaceae</taxon>
        <taxon>Ixoroideae</taxon>
        <taxon>Gardenieae complex</taxon>
        <taxon>Bertiereae - Coffeeae clade</taxon>
        <taxon>Coffeeae</taxon>
        <taxon>Coffea</taxon>
    </lineage>
</organism>
<dbReference type="Gramene" id="CDP07740">
    <property type="protein sequence ID" value="CDP07740"/>
    <property type="gene ID" value="GSCOC_T00025092001"/>
</dbReference>
<proteinExistence type="predicted"/>
<keyword evidence="1" id="KW-0813">Transport</keyword>
<name>A0A068UGS3_COFCA</name>
<evidence type="ECO:0000256" key="2">
    <source>
        <dbReference type="ARBA" id="ARBA00022737"/>
    </source>
</evidence>
<accession>A0A068UGS3</accession>
<gene>
    <name evidence="3" type="ORF">GSCOC_T00025092001</name>
</gene>
<dbReference type="InterPro" id="IPR016817">
    <property type="entry name" value="MannP-dilichol_defect-1"/>
</dbReference>
<dbReference type="STRING" id="49390.A0A068UGS3"/>
<evidence type="ECO:0000313" key="4">
    <source>
        <dbReference type="Proteomes" id="UP000295252"/>
    </source>
</evidence>
<reference evidence="4" key="1">
    <citation type="journal article" date="2014" name="Science">
        <title>The coffee genome provides insight into the convergent evolution of caffeine biosynthesis.</title>
        <authorList>
            <person name="Denoeud F."/>
            <person name="Carretero-Paulet L."/>
            <person name="Dereeper A."/>
            <person name="Droc G."/>
            <person name="Guyot R."/>
            <person name="Pietrella M."/>
            <person name="Zheng C."/>
            <person name="Alberti A."/>
            <person name="Anthony F."/>
            <person name="Aprea G."/>
            <person name="Aury J.M."/>
            <person name="Bento P."/>
            <person name="Bernard M."/>
            <person name="Bocs S."/>
            <person name="Campa C."/>
            <person name="Cenci A."/>
            <person name="Combes M.C."/>
            <person name="Crouzillat D."/>
            <person name="Da Silva C."/>
            <person name="Daddiego L."/>
            <person name="De Bellis F."/>
            <person name="Dussert S."/>
            <person name="Garsmeur O."/>
            <person name="Gayraud T."/>
            <person name="Guignon V."/>
            <person name="Jahn K."/>
            <person name="Jamilloux V."/>
            <person name="Joet T."/>
            <person name="Labadie K."/>
            <person name="Lan T."/>
            <person name="Leclercq J."/>
            <person name="Lepelley M."/>
            <person name="Leroy T."/>
            <person name="Li L.T."/>
            <person name="Librado P."/>
            <person name="Lopez L."/>
            <person name="Munoz A."/>
            <person name="Noel B."/>
            <person name="Pallavicini A."/>
            <person name="Perrotta G."/>
            <person name="Poncet V."/>
            <person name="Pot D."/>
            <person name="Priyono X."/>
            <person name="Rigoreau M."/>
            <person name="Rouard M."/>
            <person name="Rozas J."/>
            <person name="Tranchant-Dubreuil C."/>
            <person name="VanBuren R."/>
            <person name="Zhang Q."/>
            <person name="Andrade A.C."/>
            <person name="Argout X."/>
            <person name="Bertrand B."/>
            <person name="de Kochko A."/>
            <person name="Graziosi G."/>
            <person name="Henry R.J."/>
            <person name="Jayarama X."/>
            <person name="Ming R."/>
            <person name="Nagai C."/>
            <person name="Rounsley S."/>
            <person name="Sankoff D."/>
            <person name="Giuliano G."/>
            <person name="Albert V.A."/>
            <person name="Wincker P."/>
            <person name="Lashermes P."/>
        </authorList>
    </citation>
    <scope>NUCLEOTIDE SEQUENCE [LARGE SCALE GENOMIC DNA]</scope>
    <source>
        <strain evidence="4">cv. DH200-94</strain>
    </source>
</reference>
<dbReference type="AlphaFoldDB" id="A0A068UGS3"/>
<protein>
    <submittedName>
        <fullName evidence="3">Uncharacterized protein</fullName>
    </submittedName>
</protein>